<evidence type="ECO:0000313" key="3">
    <source>
        <dbReference type="Proteomes" id="UP001596303"/>
    </source>
</evidence>
<dbReference type="InterPro" id="IPR029021">
    <property type="entry name" value="Prot-tyrosine_phosphatase-like"/>
</dbReference>
<feature type="domain" description="Beta-lactamase hydrolase-like protein phosphatase-like" evidence="1">
    <location>
        <begin position="3"/>
        <end position="111"/>
    </location>
</feature>
<dbReference type="InterPro" id="IPR005939">
    <property type="entry name" value="BLH_phosphatase-like"/>
</dbReference>
<name>A0ABW1S733_9PROT</name>
<accession>A0ABW1S733</accession>
<evidence type="ECO:0000259" key="1">
    <source>
        <dbReference type="Pfam" id="PF04273"/>
    </source>
</evidence>
<reference evidence="3" key="1">
    <citation type="journal article" date="2019" name="Int. J. Syst. Evol. Microbiol.">
        <title>The Global Catalogue of Microorganisms (GCM) 10K type strain sequencing project: providing services to taxonomists for standard genome sequencing and annotation.</title>
        <authorList>
            <consortium name="The Broad Institute Genomics Platform"/>
            <consortium name="The Broad Institute Genome Sequencing Center for Infectious Disease"/>
            <person name="Wu L."/>
            <person name="Ma J."/>
        </authorList>
    </citation>
    <scope>NUCLEOTIDE SEQUENCE [LARGE SCALE GENOMIC DNA]</scope>
    <source>
        <strain evidence="3">CGMCC-1.15741</strain>
    </source>
</reference>
<gene>
    <name evidence="2" type="ORF">ACFQDM_04475</name>
</gene>
<dbReference type="NCBIfam" id="TIGR01244">
    <property type="entry name" value="TIGR01244 family sulfur transferase"/>
    <property type="match status" value="1"/>
</dbReference>
<evidence type="ECO:0000313" key="2">
    <source>
        <dbReference type="EMBL" id="MFC6197319.1"/>
    </source>
</evidence>
<comment type="caution">
    <text evidence="2">The sequence shown here is derived from an EMBL/GenBank/DDBJ whole genome shotgun (WGS) entry which is preliminary data.</text>
</comment>
<dbReference type="EMBL" id="JBHSSW010000004">
    <property type="protein sequence ID" value="MFC6197319.1"/>
    <property type="molecule type" value="Genomic_DNA"/>
</dbReference>
<dbReference type="Proteomes" id="UP001596303">
    <property type="component" value="Unassembled WGS sequence"/>
</dbReference>
<keyword evidence="3" id="KW-1185">Reference proteome</keyword>
<dbReference type="GO" id="GO:0016740">
    <property type="term" value="F:transferase activity"/>
    <property type="evidence" value="ECO:0007669"/>
    <property type="project" value="UniProtKB-KW"/>
</dbReference>
<sequence length="145" mass="15552">MADFRKVTEKFYVAPQITADDVKLAAEQGFKSLIMNRPSGETPDQPATETLVAQAEAEGLTFAHIPIQGPPEVEDVRKTLSELETAGDNKVLAFCRSGTRSITLWAFAQAASGKMDVADILQHSEAAGYNLTGMAPALEHLSTTS</sequence>
<proteinExistence type="predicted"/>
<keyword evidence="2" id="KW-0808">Transferase</keyword>
<protein>
    <submittedName>
        <fullName evidence="2">TIGR01244 family sulfur transferase</fullName>
    </submittedName>
</protein>
<dbReference type="SUPFAM" id="SSF52799">
    <property type="entry name" value="(Phosphotyrosine protein) phosphatases II"/>
    <property type="match status" value="1"/>
</dbReference>
<organism evidence="2 3">
    <name type="scientific">Ponticaulis profundi</name>
    <dbReference type="NCBI Taxonomy" id="2665222"/>
    <lineage>
        <taxon>Bacteria</taxon>
        <taxon>Pseudomonadati</taxon>
        <taxon>Pseudomonadota</taxon>
        <taxon>Alphaproteobacteria</taxon>
        <taxon>Hyphomonadales</taxon>
        <taxon>Hyphomonadaceae</taxon>
        <taxon>Ponticaulis</taxon>
    </lineage>
</organism>
<dbReference type="RefSeq" id="WP_377376025.1">
    <property type="nucleotide sequence ID" value="NZ_JBHSSW010000004.1"/>
</dbReference>
<dbReference type="CDD" id="cd14503">
    <property type="entry name" value="PTP-bact"/>
    <property type="match status" value="1"/>
</dbReference>
<dbReference type="Pfam" id="PF04273">
    <property type="entry name" value="BLH_phosphatase"/>
    <property type="match status" value="1"/>
</dbReference>
<dbReference type="Gene3D" id="3.90.190.10">
    <property type="entry name" value="Protein tyrosine phosphatase superfamily"/>
    <property type="match status" value="1"/>
</dbReference>